<evidence type="ECO:0000313" key="7">
    <source>
        <dbReference type="Proteomes" id="UP001165586"/>
    </source>
</evidence>
<dbReference type="GO" id="GO:0016757">
    <property type="term" value="F:glycosyltransferase activity"/>
    <property type="evidence" value="ECO:0007669"/>
    <property type="project" value="UniProtKB-KW"/>
</dbReference>
<protein>
    <submittedName>
        <fullName evidence="6">Galactosyltransferase-related protein</fullName>
    </submittedName>
</protein>
<feature type="domain" description="Galactosyltransferase C-terminal" evidence="5">
    <location>
        <begin position="167"/>
        <end position="219"/>
    </location>
</feature>
<dbReference type="Pfam" id="PF02709">
    <property type="entry name" value="Glyco_transf_7C"/>
    <property type="match status" value="1"/>
</dbReference>
<comment type="caution">
    <text evidence="6">The sequence shown here is derived from an EMBL/GenBank/DDBJ whole genome shotgun (WGS) entry which is preliminary data.</text>
</comment>
<reference evidence="6" key="1">
    <citation type="submission" date="2022-08" db="EMBL/GenBank/DDBJ databases">
        <authorList>
            <person name="Deng Y."/>
            <person name="Han X.-F."/>
            <person name="Zhang Y.-Q."/>
        </authorList>
    </citation>
    <scope>NUCLEOTIDE SEQUENCE</scope>
    <source>
        <strain evidence="6">CPCC 203386</strain>
    </source>
</reference>
<dbReference type="InterPro" id="IPR027791">
    <property type="entry name" value="Galactosyl_T_C"/>
</dbReference>
<accession>A0ABT2H5L9</accession>
<sequence>MNDIALITIAHGRHDHLRRQREAVLASLVAPRLQIVVAMGDPQIGRMPQLAPPVRAISIDAEPPLPLARARNLGAEAALQAGADVLVFVDVDCLPAPDAVGAYARAAASPVTGDRLLCGPVTYLGPPPAGGYRLDRLAELDDPHPARPAPAPGEVELGGAHELFWSLSFALRASTWRLIGGFDERYSGYGGEDTDFAFAAREAGVELAWVGDARAYHQHHAVRHPPVDHVDDIVRNANLFHERWAEWPMRGWLDAFEADGLVSLGDDGYVVTT</sequence>
<dbReference type="RefSeq" id="WP_259540123.1">
    <property type="nucleotide sequence ID" value="NZ_JANLCJ010000005.1"/>
</dbReference>
<organism evidence="6 7">
    <name type="scientific">Herbiconiux daphne</name>
    <dbReference type="NCBI Taxonomy" id="2970914"/>
    <lineage>
        <taxon>Bacteria</taxon>
        <taxon>Bacillati</taxon>
        <taxon>Actinomycetota</taxon>
        <taxon>Actinomycetes</taxon>
        <taxon>Micrococcales</taxon>
        <taxon>Microbacteriaceae</taxon>
        <taxon>Herbiconiux</taxon>
    </lineage>
</organism>
<comment type="pathway">
    <text evidence="1">Cell wall biogenesis; cell wall polysaccharide biosynthesis.</text>
</comment>
<keyword evidence="7" id="KW-1185">Reference proteome</keyword>
<dbReference type="Proteomes" id="UP001165586">
    <property type="component" value="Unassembled WGS sequence"/>
</dbReference>
<keyword evidence="3 6" id="KW-0328">Glycosyltransferase</keyword>
<proteinExistence type="inferred from homology"/>
<dbReference type="Gene3D" id="3.90.550.10">
    <property type="entry name" value="Spore Coat Polysaccharide Biosynthesis Protein SpsA, Chain A"/>
    <property type="match status" value="1"/>
</dbReference>
<dbReference type="SUPFAM" id="SSF53448">
    <property type="entry name" value="Nucleotide-diphospho-sugar transferases"/>
    <property type="match status" value="1"/>
</dbReference>
<gene>
    <name evidence="6" type="ORF">N1032_15825</name>
</gene>
<evidence type="ECO:0000256" key="1">
    <source>
        <dbReference type="ARBA" id="ARBA00004776"/>
    </source>
</evidence>
<evidence type="ECO:0000256" key="2">
    <source>
        <dbReference type="ARBA" id="ARBA00006739"/>
    </source>
</evidence>
<dbReference type="CDD" id="cd00761">
    <property type="entry name" value="Glyco_tranf_GTA_type"/>
    <property type="match status" value="1"/>
</dbReference>
<evidence type="ECO:0000256" key="4">
    <source>
        <dbReference type="ARBA" id="ARBA00022679"/>
    </source>
</evidence>
<keyword evidence="4" id="KW-0808">Transferase</keyword>
<dbReference type="PANTHER" id="PTHR43179:SF12">
    <property type="entry name" value="GALACTOFURANOSYLTRANSFERASE GLFT2"/>
    <property type="match status" value="1"/>
</dbReference>
<evidence type="ECO:0000256" key="3">
    <source>
        <dbReference type="ARBA" id="ARBA00022676"/>
    </source>
</evidence>
<dbReference type="PANTHER" id="PTHR43179">
    <property type="entry name" value="RHAMNOSYLTRANSFERASE WBBL"/>
    <property type="match status" value="1"/>
</dbReference>
<evidence type="ECO:0000259" key="5">
    <source>
        <dbReference type="Pfam" id="PF02709"/>
    </source>
</evidence>
<dbReference type="EMBL" id="JANLCJ010000005">
    <property type="protein sequence ID" value="MCS5735216.1"/>
    <property type="molecule type" value="Genomic_DNA"/>
</dbReference>
<comment type="similarity">
    <text evidence="2">Belongs to the glycosyltransferase 2 family.</text>
</comment>
<name>A0ABT2H5L9_9MICO</name>
<dbReference type="InterPro" id="IPR029044">
    <property type="entry name" value="Nucleotide-diphossugar_trans"/>
</dbReference>
<evidence type="ECO:0000313" key="6">
    <source>
        <dbReference type="EMBL" id="MCS5735216.1"/>
    </source>
</evidence>